<dbReference type="SUPFAM" id="SSF53335">
    <property type="entry name" value="S-adenosyl-L-methionine-dependent methyltransferases"/>
    <property type="match status" value="1"/>
</dbReference>
<keyword evidence="2" id="KW-0808">Transferase</keyword>
<dbReference type="Pfam" id="PF13489">
    <property type="entry name" value="Methyltransf_23"/>
    <property type="match status" value="1"/>
</dbReference>
<name>A0A091B0R8_9GAMM</name>
<keyword evidence="5" id="KW-1185">Reference proteome</keyword>
<keyword evidence="3" id="KW-0949">S-adenosyl-L-methionine</keyword>
<dbReference type="CDD" id="cd02440">
    <property type="entry name" value="AdoMet_MTases"/>
    <property type="match status" value="1"/>
</dbReference>
<dbReference type="PATRIC" id="fig|1384054.3.peg.2247"/>
<proteinExistence type="predicted"/>
<evidence type="ECO:0008006" key="6">
    <source>
        <dbReference type="Google" id="ProtNLM"/>
    </source>
</evidence>
<protein>
    <recommendedName>
        <fullName evidence="6">Methyltransferase domain-containing protein</fullName>
    </recommendedName>
</protein>
<dbReference type="RefSeq" id="WP_052385911.1">
    <property type="nucleotide sequence ID" value="NZ_AVCH01000186.1"/>
</dbReference>
<dbReference type="GO" id="GO:0008168">
    <property type="term" value="F:methyltransferase activity"/>
    <property type="evidence" value="ECO:0007669"/>
    <property type="project" value="UniProtKB-KW"/>
</dbReference>
<accession>A0A091B0R8</accession>
<evidence type="ECO:0000256" key="1">
    <source>
        <dbReference type="ARBA" id="ARBA00022603"/>
    </source>
</evidence>
<evidence type="ECO:0000256" key="2">
    <source>
        <dbReference type="ARBA" id="ARBA00022679"/>
    </source>
</evidence>
<evidence type="ECO:0000313" key="5">
    <source>
        <dbReference type="Proteomes" id="UP000029392"/>
    </source>
</evidence>
<reference evidence="4 5" key="1">
    <citation type="submission" date="2013-09" db="EMBL/GenBank/DDBJ databases">
        <title>Genome sequencing of Arenimonas malthae.</title>
        <authorList>
            <person name="Chen F."/>
            <person name="Wang G."/>
        </authorList>
    </citation>
    <scope>NUCLEOTIDE SEQUENCE [LARGE SCALE GENOMIC DNA]</scope>
    <source>
        <strain evidence="4 5">CC-JY-1</strain>
    </source>
</reference>
<evidence type="ECO:0000256" key="3">
    <source>
        <dbReference type="ARBA" id="ARBA00022691"/>
    </source>
</evidence>
<dbReference type="GO" id="GO:0032259">
    <property type="term" value="P:methylation"/>
    <property type="evidence" value="ECO:0007669"/>
    <property type="project" value="UniProtKB-KW"/>
</dbReference>
<dbReference type="AlphaFoldDB" id="A0A091B0R8"/>
<dbReference type="eggNOG" id="COG2227">
    <property type="taxonomic scope" value="Bacteria"/>
</dbReference>
<dbReference type="Proteomes" id="UP000029392">
    <property type="component" value="Unassembled WGS sequence"/>
</dbReference>
<comment type="caution">
    <text evidence="4">The sequence shown here is derived from an EMBL/GenBank/DDBJ whole genome shotgun (WGS) entry which is preliminary data.</text>
</comment>
<dbReference type="EMBL" id="AVCH01000186">
    <property type="protein sequence ID" value="KFN45172.1"/>
    <property type="molecule type" value="Genomic_DNA"/>
</dbReference>
<dbReference type="InterPro" id="IPR029063">
    <property type="entry name" value="SAM-dependent_MTases_sf"/>
</dbReference>
<keyword evidence="1" id="KW-0489">Methyltransferase</keyword>
<dbReference type="PANTHER" id="PTHR43464">
    <property type="entry name" value="METHYLTRANSFERASE"/>
    <property type="match status" value="1"/>
</dbReference>
<gene>
    <name evidence="4" type="ORF">N790_10445</name>
</gene>
<organism evidence="4 5">
    <name type="scientific">Arenimonas malthae CC-JY-1</name>
    <dbReference type="NCBI Taxonomy" id="1384054"/>
    <lineage>
        <taxon>Bacteria</taxon>
        <taxon>Pseudomonadati</taxon>
        <taxon>Pseudomonadota</taxon>
        <taxon>Gammaproteobacteria</taxon>
        <taxon>Lysobacterales</taxon>
        <taxon>Lysobacteraceae</taxon>
        <taxon>Arenimonas</taxon>
    </lineage>
</organism>
<dbReference type="PANTHER" id="PTHR43464:SF19">
    <property type="entry name" value="UBIQUINONE BIOSYNTHESIS O-METHYLTRANSFERASE, MITOCHONDRIAL"/>
    <property type="match status" value="1"/>
</dbReference>
<evidence type="ECO:0000313" key="4">
    <source>
        <dbReference type="EMBL" id="KFN45172.1"/>
    </source>
</evidence>
<dbReference type="STRING" id="1384054.N790_10445"/>
<dbReference type="Gene3D" id="3.40.50.150">
    <property type="entry name" value="Vaccinia Virus protein VP39"/>
    <property type="match status" value="1"/>
</dbReference>
<sequence length="253" mass="27261">MASLEARCLARQWFYPFRLASGAVTETYVSPDVALIHQTRLQMLQAAVAAHFGSPARAGVKAIDLACHEGWFAQQLPAMGIRDVLGVDAREQHVQDARLIAEACGHETLRFRQADVHSLDPARDGRFDLVLCLGLIYHLENPVGALRTARALTADGGLCLIETQVAPGLSGAIDYGHHTFVKPLTGSFAIVDETDETHGPETSTTGICLVPSLDALLWILRKVGFRHAQVLPVPAGGYEQLAHGKRVMVAASA</sequence>
<dbReference type="OrthoDB" id="9791837at2"/>